<evidence type="ECO:0000313" key="11">
    <source>
        <dbReference type="EMBL" id="AUV57230.1"/>
    </source>
</evidence>
<keyword evidence="10" id="KW-1160">Virus entry into host cell</keyword>
<evidence type="ECO:0000256" key="1">
    <source>
        <dbReference type="ARBA" id="ARBA00003421"/>
    </source>
</evidence>
<dbReference type="KEGG" id="vg:54988058"/>
<evidence type="ECO:0000256" key="6">
    <source>
        <dbReference type="ARBA" id="ARBA00022844"/>
    </source>
</evidence>
<evidence type="ECO:0000256" key="9">
    <source>
        <dbReference type="ARBA" id="ARBA00023219"/>
    </source>
</evidence>
<keyword evidence="8" id="KW-1171">Viral genome ejection through host cell envelope</keyword>
<dbReference type="EMBL" id="MG736918">
    <property type="protein sequence ID" value="AUV57230.1"/>
    <property type="molecule type" value="Genomic_DNA"/>
</dbReference>
<dbReference type="GeneID" id="54988058"/>
<evidence type="ECO:0000256" key="4">
    <source>
        <dbReference type="ARBA" id="ARBA00022595"/>
    </source>
</evidence>
<comment type="function">
    <text evidence="1">Forms the portal vertex of the capsid. This portal plays critical roles in head assembly, genome packaging, neck/tail attachment, and genome ejection. The portal protein multimerizes as a single ring-shaped homododecamer arranged around a central channel.</text>
</comment>
<keyword evidence="7" id="KW-0118">Viral capsid assembly</keyword>
<keyword evidence="9" id="KW-0231">Viral genome packaging</keyword>
<keyword evidence="12" id="KW-1185">Reference proteome</keyword>
<keyword evidence="3" id="KW-1244">Viral short tail ejection system</keyword>
<protein>
    <submittedName>
        <fullName evidence="11">Head-to-tail connector</fullName>
    </submittedName>
</protein>
<proteinExistence type="predicted"/>
<dbReference type="RefSeq" id="YP_009797641.1">
    <property type="nucleotide sequence ID" value="NC_047917.1"/>
</dbReference>
<evidence type="ECO:0000256" key="10">
    <source>
        <dbReference type="ARBA" id="ARBA00023296"/>
    </source>
</evidence>
<reference evidence="11 12" key="1">
    <citation type="submission" date="2017-12" db="EMBL/GenBank/DDBJ databases">
        <title>Complete Genome Sequences of Erwinia amylovora Phages vB_EamP-S2 and vB_EamM-Bue1.</title>
        <authorList>
            <person name="Knecht L.E."/>
            <person name="Born Y."/>
            <person name="Pothier J.F."/>
            <person name="Loessner M.J."/>
            <person name="Fieseler L."/>
        </authorList>
    </citation>
    <scope>NUCLEOTIDE SEQUENCE [LARGE SCALE GENOMIC DNA]</scope>
</reference>
<evidence type="ECO:0000256" key="3">
    <source>
        <dbReference type="ARBA" id="ARBA00022470"/>
    </source>
</evidence>
<keyword evidence="5" id="KW-1188">Viral release from host cell</keyword>
<dbReference type="Pfam" id="PF12236">
    <property type="entry name" value="Head-tail_con"/>
    <property type="match status" value="1"/>
</dbReference>
<dbReference type="GO" id="GO:0099002">
    <property type="term" value="P:symbiont genome ejection through host cell envelope, short tail mechanism"/>
    <property type="evidence" value="ECO:0007669"/>
    <property type="project" value="UniProtKB-KW"/>
</dbReference>
<accession>A0A2K9V4Z5</accession>
<evidence type="ECO:0000256" key="7">
    <source>
        <dbReference type="ARBA" id="ARBA00022950"/>
    </source>
</evidence>
<dbReference type="InterPro" id="IPR020991">
    <property type="entry name" value="Connector_podovirus"/>
</dbReference>
<organism evidence="11 12">
    <name type="scientific">Erwinia phage vB_EamP-S2</name>
    <dbReference type="NCBI Taxonomy" id="2070198"/>
    <lineage>
        <taxon>Viruses</taxon>
        <taxon>Duplodnaviria</taxon>
        <taxon>Heunggongvirae</taxon>
        <taxon>Uroviricota</taxon>
        <taxon>Caudoviricetes</taxon>
        <taxon>Autographivirales</taxon>
        <taxon>Autosignataviridae</taxon>
        <taxon>Molineuxvirinae</taxon>
        <taxon>Eracentumvirus</taxon>
        <taxon>Eracentumvirus S2</taxon>
    </lineage>
</organism>
<evidence type="ECO:0000256" key="8">
    <source>
        <dbReference type="ARBA" id="ARBA00023009"/>
    </source>
</evidence>
<comment type="subcellular location">
    <subcellularLocation>
        <location evidence="2">Virion</location>
    </subcellularLocation>
</comment>
<name>A0A2K9V4Z5_9CAUD</name>
<sequence>MDMRLAGNKSKIPKLYEQLVGKRSPFLSRAENYSRFTLPYLMADVNDDISSQNAWQDDGASATNFLSNKLSQVLFPAQRSFFRIDLTPEGISQLERDGMTTSTAQKLLSDVEKAAMLYGEGLQFRPAVVEAFKHLIVTGNVMMYHPDKTSPIQAVPLHHYCVRRDNNGTILDVVFLQEKALETFEPSIRMAIQASRKGKQYKDKDNVKLYTHAKRTKDGKYSIKQSADDTPVGKESIVTEDKSPFLILTWKRSYGEDYGRGMAEDHAGAFFVIQFLSEALARGMALMADVKYLVKPGSYTDINQFVEGGSGAVLHGVEGDIHIVQLGKYADYTPIQAVLNDYRQRIGRVFMMESMTRRDAERVTAYEIQRDAMLVEQSLGGVYSLFATTFQGPLARWFMNGISSILSTKKVSPTILTGIEALGRMAELDKLGTFNGYVSMTAQWPENLQEAIKWPEFTDWVQGQISANFPFFKTSEELQAEAEARQQQQATQFAAEQAGKAIPDMVKNGQITNPQGG</sequence>
<keyword evidence="6" id="KW-0946">Virion</keyword>
<keyword evidence="4" id="KW-1162">Viral penetration into host cytoplasm</keyword>
<evidence type="ECO:0000256" key="5">
    <source>
        <dbReference type="ARBA" id="ARBA00022612"/>
    </source>
</evidence>
<evidence type="ECO:0000256" key="2">
    <source>
        <dbReference type="ARBA" id="ARBA00004328"/>
    </source>
</evidence>
<evidence type="ECO:0000313" key="12">
    <source>
        <dbReference type="Proteomes" id="UP000241070"/>
    </source>
</evidence>
<dbReference type="Proteomes" id="UP000241070">
    <property type="component" value="Segment"/>
</dbReference>
<dbReference type="GO" id="GO:0044423">
    <property type="term" value="C:virion component"/>
    <property type="evidence" value="ECO:0007669"/>
    <property type="project" value="UniProtKB-KW"/>
</dbReference>